<evidence type="ECO:0000313" key="2">
    <source>
        <dbReference type="Proteomes" id="UP000598032"/>
    </source>
</evidence>
<organism evidence="1 2">
    <name type="scientific">Paraburkholderia metrosideri</name>
    <dbReference type="NCBI Taxonomy" id="580937"/>
    <lineage>
        <taxon>Bacteria</taxon>
        <taxon>Pseudomonadati</taxon>
        <taxon>Pseudomonadota</taxon>
        <taxon>Betaproteobacteria</taxon>
        <taxon>Burkholderiales</taxon>
        <taxon>Burkholderiaceae</taxon>
        <taxon>Paraburkholderia</taxon>
    </lineage>
</organism>
<protein>
    <submittedName>
        <fullName evidence="1">Uncharacterized protein</fullName>
    </submittedName>
</protein>
<sequence length="257" mass="30426">MNGPKTPNPEAFKKQLLGFNRKVAHLEQSRYFRSRPVMFEAKRAPGRILSVEKVSDDDEELAYCLELEMQVSEMNLCFHDRDNLDAFILTYRMLVQKNDRFSIRQLAERYQFVHYIFRDAFYHLQDLNAEFLDSPSGWTFCEETISRRDFLDTIIYGELAHSTEQKANSFASWTEWENHGKALWLLFDHTLRTAMEALRHFRDINAATLMLHFGIPVTEETVFQRLQEKCIIRKDLTFEDAQARRKEPESDDPRMSP</sequence>
<gene>
    <name evidence="1" type="ORF">LMG28140_03843</name>
</gene>
<dbReference type="RefSeq" id="WP_201643849.1">
    <property type="nucleotide sequence ID" value="NZ_CAJHCP010000008.1"/>
</dbReference>
<dbReference type="EMBL" id="CAJHCP010000008">
    <property type="protein sequence ID" value="CAD6542949.1"/>
    <property type="molecule type" value="Genomic_DNA"/>
</dbReference>
<reference evidence="1 2" key="1">
    <citation type="submission" date="2020-10" db="EMBL/GenBank/DDBJ databases">
        <authorList>
            <person name="Peeters C."/>
        </authorList>
    </citation>
    <scope>NUCLEOTIDE SEQUENCE [LARGE SCALE GENOMIC DNA]</scope>
    <source>
        <strain evidence="1 2">LMG 28140</strain>
    </source>
</reference>
<name>A0ABN7HXW1_9BURK</name>
<proteinExistence type="predicted"/>
<keyword evidence="2" id="KW-1185">Reference proteome</keyword>
<comment type="caution">
    <text evidence="1">The sequence shown here is derived from an EMBL/GenBank/DDBJ whole genome shotgun (WGS) entry which is preliminary data.</text>
</comment>
<evidence type="ECO:0000313" key="1">
    <source>
        <dbReference type="EMBL" id="CAD6542949.1"/>
    </source>
</evidence>
<accession>A0ABN7HXW1</accession>
<dbReference type="Proteomes" id="UP000598032">
    <property type="component" value="Unassembled WGS sequence"/>
</dbReference>